<comment type="caution">
    <text evidence="5">The sequence shown here is derived from an EMBL/GenBank/DDBJ whole genome shotgun (WGS) entry which is preliminary data.</text>
</comment>
<dbReference type="GO" id="GO:0015074">
    <property type="term" value="P:DNA integration"/>
    <property type="evidence" value="ECO:0007669"/>
    <property type="project" value="InterPro"/>
</dbReference>
<evidence type="ECO:0000256" key="3">
    <source>
        <dbReference type="ARBA" id="ARBA00023172"/>
    </source>
</evidence>
<gene>
    <name evidence="5" type="ORF">AW736_26110</name>
</gene>
<dbReference type="InterPro" id="IPR050090">
    <property type="entry name" value="Tyrosine_recombinase_XerCD"/>
</dbReference>
<comment type="similarity">
    <text evidence="1">Belongs to the 'phage' integrase family.</text>
</comment>
<reference evidence="5 6" key="1">
    <citation type="submission" date="2016-01" db="EMBL/GenBank/DDBJ databases">
        <title>High potential of lignocellulose degradation of a new Verrucomicrobia species.</title>
        <authorList>
            <person name="Wang Y."/>
            <person name="Shi Y."/>
            <person name="Qiu Z."/>
            <person name="Liu S."/>
            <person name="Yang H."/>
        </authorList>
    </citation>
    <scope>NUCLEOTIDE SEQUENCE [LARGE SCALE GENOMIC DNA]</scope>
    <source>
        <strain evidence="5 6">TSB47</strain>
    </source>
</reference>
<dbReference type="InterPro" id="IPR013762">
    <property type="entry name" value="Integrase-like_cat_sf"/>
</dbReference>
<feature type="compositionally biased region" description="Pro residues" evidence="4">
    <location>
        <begin position="406"/>
        <end position="418"/>
    </location>
</feature>
<keyword evidence="2" id="KW-0238">DNA-binding</keyword>
<dbReference type="GO" id="GO:0003677">
    <property type="term" value="F:DNA binding"/>
    <property type="evidence" value="ECO:0007669"/>
    <property type="project" value="UniProtKB-KW"/>
</dbReference>
<keyword evidence="6" id="KW-1185">Reference proteome</keyword>
<dbReference type="EMBL" id="LRRQ01000002">
    <property type="protein sequence ID" value="OAM91940.1"/>
    <property type="molecule type" value="Genomic_DNA"/>
</dbReference>
<proteinExistence type="inferred from homology"/>
<dbReference type="SUPFAM" id="SSF56349">
    <property type="entry name" value="DNA breaking-rejoining enzymes"/>
    <property type="match status" value="1"/>
</dbReference>
<dbReference type="OrthoDB" id="9808773at2"/>
<organism evidence="5 6">
    <name type="scientific">Termitidicoccus mucosus</name>
    <dbReference type="NCBI Taxonomy" id="1184151"/>
    <lineage>
        <taxon>Bacteria</taxon>
        <taxon>Pseudomonadati</taxon>
        <taxon>Verrucomicrobiota</taxon>
        <taxon>Opitutia</taxon>
        <taxon>Opitutales</taxon>
        <taxon>Opitutaceae</taxon>
        <taxon>Termitidicoccus</taxon>
    </lineage>
</organism>
<dbReference type="STRING" id="1184151.AW736_26110"/>
<protein>
    <recommendedName>
        <fullName evidence="7">Core-binding (CB) domain-containing protein</fullName>
    </recommendedName>
</protein>
<dbReference type="AlphaFoldDB" id="A0A178IPX3"/>
<dbReference type="PANTHER" id="PTHR30349:SF41">
    <property type="entry name" value="INTEGRASE_RECOMBINASE PROTEIN MJ0367-RELATED"/>
    <property type="match status" value="1"/>
</dbReference>
<dbReference type="GO" id="GO:0006310">
    <property type="term" value="P:DNA recombination"/>
    <property type="evidence" value="ECO:0007669"/>
    <property type="project" value="UniProtKB-KW"/>
</dbReference>
<accession>A0A178IPX3</accession>
<feature type="region of interest" description="Disordered" evidence="4">
    <location>
        <begin position="392"/>
        <end position="418"/>
    </location>
</feature>
<dbReference type="Gene3D" id="1.10.150.130">
    <property type="match status" value="1"/>
</dbReference>
<dbReference type="Gene3D" id="1.10.443.10">
    <property type="entry name" value="Intergrase catalytic core"/>
    <property type="match status" value="1"/>
</dbReference>
<evidence type="ECO:0000256" key="4">
    <source>
        <dbReference type="SAM" id="MobiDB-lite"/>
    </source>
</evidence>
<evidence type="ECO:0008006" key="7">
    <source>
        <dbReference type="Google" id="ProtNLM"/>
    </source>
</evidence>
<evidence type="ECO:0000313" key="6">
    <source>
        <dbReference type="Proteomes" id="UP000078486"/>
    </source>
</evidence>
<dbReference type="PANTHER" id="PTHR30349">
    <property type="entry name" value="PHAGE INTEGRASE-RELATED"/>
    <property type="match status" value="1"/>
</dbReference>
<sequence>MKQKKSAFTIKPFKNRNGVISFRVAGWLLGERIRKNFKTREDAIAERAALELRQLQSQSNLRGASTFLTEVQLREAEAAFLRLEKARRPLTFYLDYALANYREPEAALKIADAVTTYMKARKEDVQQALIGKRQLRNIRLELTEFQRHFPTQTLAEAGTEALHAYIRRDDGALKTQNNRRGVLCAFFNHAVRKEWVGGNPVAKIPRNRIEHNRGSAEALTAERAAQLMAHVETVHGGALVPYFALCLFAGIRPDGEITKLPAAGVRLENNAITIEPWVSKVNMRRLVTVQPNLAAWLKTYPLDEYPVIPPKEKMKSIAKKLTRIRQKFGVGHDVLRHTFISMHVAKFRSMGDTALQAGNSESIIRRHYLNVTTPQEAEAFFNIQPLCREHAMPQVKAASQTESAPTPAPESPPLPQAA</sequence>
<evidence type="ECO:0000256" key="2">
    <source>
        <dbReference type="ARBA" id="ARBA00023125"/>
    </source>
</evidence>
<dbReference type="RefSeq" id="WP_068773228.1">
    <property type="nucleotide sequence ID" value="NZ_CP109796.1"/>
</dbReference>
<evidence type="ECO:0000256" key="1">
    <source>
        <dbReference type="ARBA" id="ARBA00008857"/>
    </source>
</evidence>
<dbReference type="InterPro" id="IPR011010">
    <property type="entry name" value="DNA_brk_join_enz"/>
</dbReference>
<name>A0A178IPX3_9BACT</name>
<dbReference type="InterPro" id="IPR010998">
    <property type="entry name" value="Integrase_recombinase_N"/>
</dbReference>
<keyword evidence="3" id="KW-0233">DNA recombination</keyword>
<evidence type="ECO:0000313" key="5">
    <source>
        <dbReference type="EMBL" id="OAM91940.1"/>
    </source>
</evidence>
<dbReference type="Proteomes" id="UP000078486">
    <property type="component" value="Unassembled WGS sequence"/>
</dbReference>